<dbReference type="Pfam" id="PF00512">
    <property type="entry name" value="HisKA"/>
    <property type="match status" value="1"/>
</dbReference>
<reference evidence="12" key="1">
    <citation type="submission" date="2021-12" db="EMBL/GenBank/DDBJ databases">
        <title>Alicyclobacillaceae gen. nov., sp. nov., isolated from chalcocite enrichment system.</title>
        <authorList>
            <person name="Jiang Z."/>
        </authorList>
    </citation>
    <scope>NUCLEOTIDE SEQUENCE</scope>
    <source>
        <strain evidence="12">MYW30-H2</strain>
    </source>
</reference>
<dbReference type="InterPro" id="IPR003594">
    <property type="entry name" value="HATPase_dom"/>
</dbReference>
<dbReference type="InterPro" id="IPR001610">
    <property type="entry name" value="PAC"/>
</dbReference>
<evidence type="ECO:0000256" key="1">
    <source>
        <dbReference type="ARBA" id="ARBA00000085"/>
    </source>
</evidence>
<dbReference type="PANTHER" id="PTHR43065:SF34">
    <property type="entry name" value="SPORULATION KINASE A"/>
    <property type="match status" value="1"/>
</dbReference>
<dbReference type="EC" id="2.7.13.3" evidence="2"/>
<dbReference type="SUPFAM" id="SSF47384">
    <property type="entry name" value="Homodimeric domain of signal transducing histidine kinase"/>
    <property type="match status" value="1"/>
</dbReference>
<dbReference type="InterPro" id="IPR035965">
    <property type="entry name" value="PAS-like_dom_sf"/>
</dbReference>
<dbReference type="InterPro" id="IPR036097">
    <property type="entry name" value="HisK_dim/P_sf"/>
</dbReference>
<dbReference type="PANTHER" id="PTHR43065">
    <property type="entry name" value="SENSOR HISTIDINE KINASE"/>
    <property type="match status" value="1"/>
</dbReference>
<keyword evidence="4" id="KW-0808">Transferase</keyword>
<dbReference type="InterPro" id="IPR000014">
    <property type="entry name" value="PAS"/>
</dbReference>
<comment type="catalytic activity">
    <reaction evidence="1">
        <text>ATP + protein L-histidine = ADP + protein N-phospho-L-histidine.</text>
        <dbReference type="EC" id="2.7.13.3"/>
    </reaction>
</comment>
<keyword evidence="13" id="KW-1185">Reference proteome</keyword>
<dbReference type="Proteomes" id="UP000830167">
    <property type="component" value="Chromosome"/>
</dbReference>
<dbReference type="InterPro" id="IPR005467">
    <property type="entry name" value="His_kinase_dom"/>
</dbReference>
<dbReference type="RefSeq" id="WP_347438009.1">
    <property type="nucleotide sequence ID" value="NZ_CP089291.1"/>
</dbReference>
<dbReference type="SUPFAM" id="SSF55874">
    <property type="entry name" value="ATPase domain of HSP90 chaperone/DNA topoisomerase II/histidine kinase"/>
    <property type="match status" value="1"/>
</dbReference>
<evidence type="ECO:0000256" key="8">
    <source>
        <dbReference type="ARBA" id="ARBA00023012"/>
    </source>
</evidence>
<dbReference type="GO" id="GO:0005524">
    <property type="term" value="F:ATP binding"/>
    <property type="evidence" value="ECO:0007669"/>
    <property type="project" value="UniProtKB-KW"/>
</dbReference>
<evidence type="ECO:0000259" key="10">
    <source>
        <dbReference type="PROSITE" id="PS50112"/>
    </source>
</evidence>
<organism evidence="12 13">
    <name type="scientific">Fodinisporobacter ferrooxydans</name>
    <dbReference type="NCBI Taxonomy" id="2901836"/>
    <lineage>
        <taxon>Bacteria</taxon>
        <taxon>Bacillati</taxon>
        <taxon>Bacillota</taxon>
        <taxon>Bacilli</taxon>
        <taxon>Bacillales</taxon>
        <taxon>Alicyclobacillaceae</taxon>
        <taxon>Fodinisporobacter</taxon>
    </lineage>
</organism>
<dbReference type="InterPro" id="IPR000700">
    <property type="entry name" value="PAS-assoc_C"/>
</dbReference>
<dbReference type="Gene3D" id="3.30.450.20">
    <property type="entry name" value="PAS domain"/>
    <property type="match status" value="1"/>
</dbReference>
<dbReference type="EMBL" id="CP089291">
    <property type="protein sequence ID" value="UOF91318.1"/>
    <property type="molecule type" value="Genomic_DNA"/>
</dbReference>
<feature type="domain" description="PAC" evidence="11">
    <location>
        <begin position="87"/>
        <end position="139"/>
    </location>
</feature>
<feature type="domain" description="PAS" evidence="10">
    <location>
        <begin position="29"/>
        <end position="72"/>
    </location>
</feature>
<dbReference type="PROSITE" id="PS50113">
    <property type="entry name" value="PAC"/>
    <property type="match status" value="1"/>
</dbReference>
<dbReference type="SMART" id="SM00387">
    <property type="entry name" value="HATPase_c"/>
    <property type="match status" value="1"/>
</dbReference>
<gene>
    <name evidence="12" type="ORF">LSG31_03415</name>
</gene>
<keyword evidence="3" id="KW-0597">Phosphoprotein</keyword>
<dbReference type="Pfam" id="PF13426">
    <property type="entry name" value="PAS_9"/>
    <property type="match status" value="1"/>
</dbReference>
<dbReference type="SMART" id="SM00086">
    <property type="entry name" value="PAC"/>
    <property type="match status" value="1"/>
</dbReference>
<dbReference type="CDD" id="cd00082">
    <property type="entry name" value="HisKA"/>
    <property type="match status" value="1"/>
</dbReference>
<dbReference type="InterPro" id="IPR036890">
    <property type="entry name" value="HATPase_C_sf"/>
</dbReference>
<dbReference type="CDD" id="cd00075">
    <property type="entry name" value="HATPase"/>
    <property type="match status" value="1"/>
</dbReference>
<keyword evidence="5" id="KW-0547">Nucleotide-binding</keyword>
<evidence type="ECO:0000256" key="2">
    <source>
        <dbReference type="ARBA" id="ARBA00012438"/>
    </source>
</evidence>
<sequence>MLKENLRTLQTAIKELADINTALDESLIVAITDQKGTITFANEKFCKISKYSKHELLGQNHRIINSGLHSKDFFRNMWRTIANGKIWRGEIRNKAKDGTFYWMDTTIVPCLNAEGKPYQYVSFRIDITERKMTEEYLRRSDKIAAVGQMASGIAHEIRNPLAAIKWTIKLMQAETGQQCQSFDMILSEINRIDSIVTELLSVAKPQKTVMFSIMNIQAILETTVLLMNIQAVKHRVHINLSISEDLPNLYCDENQLKQVFINLIKNAFEAMPNGGELTITAEAAGSDYIRVRLIDQGCGIPAEQIAKLGEPFYTTKEKGTGLGLMICQKIIQDHQGTMQFKSELGKGTTIDIDLPVYQESSCLNTPTA</sequence>
<proteinExistence type="predicted"/>
<dbReference type="PRINTS" id="PR00344">
    <property type="entry name" value="BCTRLSENSOR"/>
</dbReference>
<evidence type="ECO:0000259" key="9">
    <source>
        <dbReference type="PROSITE" id="PS50109"/>
    </source>
</evidence>
<dbReference type="Pfam" id="PF02518">
    <property type="entry name" value="HATPase_c"/>
    <property type="match status" value="1"/>
</dbReference>
<evidence type="ECO:0000256" key="4">
    <source>
        <dbReference type="ARBA" id="ARBA00022679"/>
    </source>
</evidence>
<dbReference type="InterPro" id="IPR004358">
    <property type="entry name" value="Sig_transdc_His_kin-like_C"/>
</dbReference>
<evidence type="ECO:0000313" key="13">
    <source>
        <dbReference type="Proteomes" id="UP000830167"/>
    </source>
</evidence>
<evidence type="ECO:0000259" key="11">
    <source>
        <dbReference type="PROSITE" id="PS50113"/>
    </source>
</evidence>
<dbReference type="CDD" id="cd00130">
    <property type="entry name" value="PAS"/>
    <property type="match status" value="1"/>
</dbReference>
<dbReference type="NCBIfam" id="TIGR00229">
    <property type="entry name" value="sensory_box"/>
    <property type="match status" value="1"/>
</dbReference>
<protein>
    <recommendedName>
        <fullName evidence="2">histidine kinase</fullName>
        <ecNumber evidence="2">2.7.13.3</ecNumber>
    </recommendedName>
</protein>
<dbReference type="InterPro" id="IPR003661">
    <property type="entry name" value="HisK_dim/P_dom"/>
</dbReference>
<keyword evidence="7 12" id="KW-0067">ATP-binding</keyword>
<keyword evidence="6" id="KW-0418">Kinase</keyword>
<evidence type="ECO:0000256" key="7">
    <source>
        <dbReference type="ARBA" id="ARBA00022840"/>
    </source>
</evidence>
<evidence type="ECO:0000313" key="12">
    <source>
        <dbReference type="EMBL" id="UOF91318.1"/>
    </source>
</evidence>
<evidence type="ECO:0000256" key="3">
    <source>
        <dbReference type="ARBA" id="ARBA00022553"/>
    </source>
</evidence>
<dbReference type="SMART" id="SM00388">
    <property type="entry name" value="HisKA"/>
    <property type="match status" value="1"/>
</dbReference>
<feature type="domain" description="Histidine kinase" evidence="9">
    <location>
        <begin position="152"/>
        <end position="358"/>
    </location>
</feature>
<dbReference type="PROSITE" id="PS50109">
    <property type="entry name" value="HIS_KIN"/>
    <property type="match status" value="1"/>
</dbReference>
<name>A0ABY4CLD3_9BACL</name>
<evidence type="ECO:0000256" key="5">
    <source>
        <dbReference type="ARBA" id="ARBA00022741"/>
    </source>
</evidence>
<keyword evidence="8" id="KW-0902">Two-component regulatory system</keyword>
<evidence type="ECO:0000256" key="6">
    <source>
        <dbReference type="ARBA" id="ARBA00022777"/>
    </source>
</evidence>
<dbReference type="Gene3D" id="3.30.565.10">
    <property type="entry name" value="Histidine kinase-like ATPase, C-terminal domain"/>
    <property type="match status" value="1"/>
</dbReference>
<dbReference type="PROSITE" id="PS50112">
    <property type="entry name" value="PAS"/>
    <property type="match status" value="1"/>
</dbReference>
<accession>A0ABY4CLD3</accession>
<dbReference type="SUPFAM" id="SSF55785">
    <property type="entry name" value="PYP-like sensor domain (PAS domain)"/>
    <property type="match status" value="1"/>
</dbReference>
<dbReference type="Gene3D" id="1.10.287.130">
    <property type="match status" value="1"/>
</dbReference>